<dbReference type="InterPro" id="IPR020841">
    <property type="entry name" value="PKS_Beta-ketoAc_synthase_dom"/>
</dbReference>
<feature type="region of interest" description="N-terminal hotdog fold" evidence="6">
    <location>
        <begin position="641"/>
        <end position="766"/>
    </location>
</feature>
<dbReference type="Gene3D" id="3.40.50.720">
    <property type="entry name" value="NAD(P)-binding Rossmann-like Domain"/>
    <property type="match status" value="1"/>
</dbReference>
<evidence type="ECO:0000256" key="3">
    <source>
        <dbReference type="ARBA" id="ARBA00022450"/>
    </source>
</evidence>
<dbReference type="Pfam" id="PF00109">
    <property type="entry name" value="ketoacyl-synt"/>
    <property type="match status" value="1"/>
</dbReference>
<keyword evidence="10" id="KW-1185">Reference proteome</keyword>
<evidence type="ECO:0000256" key="1">
    <source>
        <dbReference type="ARBA" id="ARBA00003299"/>
    </source>
</evidence>
<feature type="non-terminal residue" evidence="9">
    <location>
        <position position="1001"/>
    </location>
</feature>
<dbReference type="PROSITE" id="PS52019">
    <property type="entry name" value="PKS_MFAS_DH"/>
    <property type="match status" value="1"/>
</dbReference>
<feature type="region of interest" description="C-terminal hotdog fold" evidence="6">
    <location>
        <begin position="779"/>
        <end position="924"/>
    </location>
</feature>
<dbReference type="InterPro" id="IPR018201">
    <property type="entry name" value="Ketoacyl_synth_AS"/>
</dbReference>
<dbReference type="InterPro" id="IPR050091">
    <property type="entry name" value="PKS_NRPS_Biosynth_Enz"/>
</dbReference>
<dbReference type="STRING" id="46223.SAMN05421852_11771"/>
<comment type="pathway">
    <text evidence="2">Antibiotic biosynthesis; bacillaene biosynthesis.</text>
</comment>
<keyword evidence="3" id="KW-0596">Phosphopantetheine</keyword>
<evidence type="ECO:0000256" key="6">
    <source>
        <dbReference type="PROSITE-ProRule" id="PRU01363"/>
    </source>
</evidence>
<dbReference type="Pfam" id="PF22621">
    <property type="entry name" value="CurL-like_PKS_C"/>
    <property type="match status" value="1"/>
</dbReference>
<sequence length="1001" mass="110165">MKSMNLQPGIAVIGMACRFPGAKNYEEFWENLKEGRSSIQEIPQERWNWRDYWGDPQTEINKTNSKWGGFIEDVDAFDPGFFGLTNREVENMDPQQRIMLELSWSCLEDAGIPPSSLSGKKVGVFIGVANLDYKELLENDSNSIEAHYASGIAASVIPSRISYLFNFKGPSFPLDTACSSSLNAIHSAIQSIQQGECTMALAGGVSLLFTPHRYISFAKMGILSPTGSCKTFDESADGIVRGEGAGVILLKPLEKALADGDSIYGVIKGSAINHSGKTYTLSYPSPDAQAEVIVEAYKRAGVTPESISYCETHGTGTPKGDPLEFQGLLKAFHSFSSQNGERLKQGVNYCGLGSVKTNIGHLEAAAGIAGVIKVLLSMKYKQLTGLQNFRKLNHRISLEETPFYIVDRLKEWKPLKGGNGEELPRRAGVSSFGFAGTNAHVVIEEAPVTKKSPVKNLPFYMICLSAKTEEAISQKIQDLAEWLDKKEKKNDLANIAATLLLGRDHFDIRCAFVVKDVLELQEKLRQVIENGEAPGYFKDSNLGVKQERPLFEEFGKTLIKELQPSNELGSDEYGQKLCALAQLYVKGFDFEWKMLFPLPPNKIQRVALPTYPFARERYWVQKGETGFGSGKAASVTESYLHPLLHRNTSHLGEQRFSSTFTGQEFFLSDHVVNGKRLLPGVAYLEMARAAVDQAAGVLQEEPMGIRLKNVVWARPIVVDEEPVQVHIGLFPEEKGDIFYEIYSSDHLGREAVIHSQGRAEFCPVSDRTVDLAAWQAACRQNVLTSEQCYESFRAMGLAYGPGHQGLEKVYVGTDQVLAKLSLPASVSGIQGQFVLHPSVMDAALQAAAMAMIGSVKKSLPFALEELEILGGCTSSMWALIRYSQGSKAGDDIHKCDIDVCDEQGNVCVRIKGFSARVMEGTASGEERVTDHGTLMLSPSWKEQEVAPELSAPAYAEHWVILCEQEEGVQKAIEAHMTGVRCIALQAAGRIDQRFQAYVTQV</sequence>
<dbReference type="InterPro" id="IPR020807">
    <property type="entry name" value="PKS_DH"/>
</dbReference>
<dbReference type="InterPro" id="IPR014031">
    <property type="entry name" value="Ketoacyl_synth_C"/>
</dbReference>
<keyword evidence="4" id="KW-0597">Phosphoprotein</keyword>
<evidence type="ECO:0000259" key="7">
    <source>
        <dbReference type="PROSITE" id="PS52004"/>
    </source>
</evidence>
<dbReference type="CDD" id="cd00833">
    <property type="entry name" value="PKS"/>
    <property type="match status" value="1"/>
</dbReference>
<dbReference type="InterPro" id="IPR049551">
    <property type="entry name" value="PKS_DH_C"/>
</dbReference>
<keyword evidence="5" id="KW-0808">Transferase</keyword>
<dbReference type="Gene3D" id="1.10.1240.100">
    <property type="match status" value="1"/>
</dbReference>
<dbReference type="InterPro" id="IPR049900">
    <property type="entry name" value="PKS_mFAS_DH"/>
</dbReference>
<evidence type="ECO:0000313" key="9">
    <source>
        <dbReference type="EMBL" id="SFJ70093.1"/>
    </source>
</evidence>
<comment type="function">
    <text evidence="1">Involved in some intermediate steps for the synthesis of the antibiotic polyketide bacillaene which is involved in secondary metabolism.</text>
</comment>
<dbReference type="InterPro" id="IPR049552">
    <property type="entry name" value="PKS_DH_N"/>
</dbReference>
<proteinExistence type="predicted"/>
<dbReference type="Gene3D" id="3.40.47.10">
    <property type="match status" value="1"/>
</dbReference>
<dbReference type="PROSITE" id="PS00606">
    <property type="entry name" value="KS3_1"/>
    <property type="match status" value="1"/>
</dbReference>
<dbReference type="PROSITE" id="PS51257">
    <property type="entry name" value="PROKAR_LIPOPROTEIN"/>
    <property type="match status" value="1"/>
</dbReference>
<dbReference type="PANTHER" id="PTHR43775:SF37">
    <property type="entry name" value="SI:DKEY-61P9.11"/>
    <property type="match status" value="1"/>
</dbReference>
<dbReference type="GO" id="GO:0005737">
    <property type="term" value="C:cytoplasm"/>
    <property type="evidence" value="ECO:0007669"/>
    <property type="project" value="TreeGrafter"/>
</dbReference>
<feature type="active site" description="Proton donor; for dehydratase activity" evidence="6">
    <location>
        <position position="841"/>
    </location>
</feature>
<dbReference type="EMBL" id="FORR01000017">
    <property type="protein sequence ID" value="SFJ70093.1"/>
    <property type="molecule type" value="Genomic_DNA"/>
</dbReference>
<protein>
    <submittedName>
        <fullName evidence="9">Polyketide synthase PksJ/polyketide synthase PksN</fullName>
    </submittedName>
</protein>
<evidence type="ECO:0000256" key="4">
    <source>
        <dbReference type="ARBA" id="ARBA00022553"/>
    </source>
</evidence>
<dbReference type="InterPro" id="IPR042104">
    <property type="entry name" value="PKS_dehydratase_sf"/>
</dbReference>
<feature type="domain" description="Ketosynthase family 3 (KS3)" evidence="7">
    <location>
        <begin position="7"/>
        <end position="445"/>
    </location>
</feature>
<dbReference type="GO" id="GO:0004315">
    <property type="term" value="F:3-oxoacyl-[acyl-carrier-protein] synthase activity"/>
    <property type="evidence" value="ECO:0007669"/>
    <property type="project" value="InterPro"/>
</dbReference>
<dbReference type="RefSeq" id="WP_139203338.1">
    <property type="nucleotide sequence ID" value="NZ_FORR01000017.1"/>
</dbReference>
<dbReference type="SUPFAM" id="SSF53901">
    <property type="entry name" value="Thiolase-like"/>
    <property type="match status" value="1"/>
</dbReference>
<accession>A0A1I3THW7</accession>
<dbReference type="PROSITE" id="PS52004">
    <property type="entry name" value="KS3_2"/>
    <property type="match status" value="1"/>
</dbReference>
<dbReference type="OrthoDB" id="9765680at2"/>
<evidence type="ECO:0000256" key="2">
    <source>
        <dbReference type="ARBA" id="ARBA00004789"/>
    </source>
</evidence>
<dbReference type="Gene3D" id="3.10.129.110">
    <property type="entry name" value="Polyketide synthase dehydratase"/>
    <property type="match status" value="1"/>
</dbReference>
<feature type="domain" description="PKS/mFAS DH" evidence="8">
    <location>
        <begin position="641"/>
        <end position="924"/>
    </location>
</feature>
<reference evidence="9 10" key="1">
    <citation type="submission" date="2016-10" db="EMBL/GenBank/DDBJ databases">
        <authorList>
            <person name="de Groot N.N."/>
        </authorList>
    </citation>
    <scope>NUCLEOTIDE SEQUENCE [LARGE SCALE GENOMIC DNA]</scope>
    <source>
        <strain evidence="9 10">DSM 44778</strain>
    </source>
</reference>
<dbReference type="SMART" id="SM00826">
    <property type="entry name" value="PKS_DH"/>
    <property type="match status" value="1"/>
</dbReference>
<dbReference type="GO" id="GO:0006633">
    <property type="term" value="P:fatty acid biosynthetic process"/>
    <property type="evidence" value="ECO:0007669"/>
    <property type="project" value="InterPro"/>
</dbReference>
<evidence type="ECO:0000256" key="5">
    <source>
        <dbReference type="ARBA" id="ARBA00022679"/>
    </source>
</evidence>
<dbReference type="GO" id="GO:0071770">
    <property type="term" value="P:DIM/DIP cell wall layer assembly"/>
    <property type="evidence" value="ECO:0007669"/>
    <property type="project" value="TreeGrafter"/>
</dbReference>
<dbReference type="GO" id="GO:0004312">
    <property type="term" value="F:fatty acid synthase activity"/>
    <property type="evidence" value="ECO:0007669"/>
    <property type="project" value="TreeGrafter"/>
</dbReference>
<dbReference type="PANTHER" id="PTHR43775">
    <property type="entry name" value="FATTY ACID SYNTHASE"/>
    <property type="match status" value="1"/>
</dbReference>
<dbReference type="InterPro" id="IPR014030">
    <property type="entry name" value="Ketoacyl_synth_N"/>
</dbReference>
<evidence type="ECO:0000259" key="8">
    <source>
        <dbReference type="PROSITE" id="PS52019"/>
    </source>
</evidence>
<dbReference type="SMART" id="SM00825">
    <property type="entry name" value="PKS_KS"/>
    <property type="match status" value="1"/>
</dbReference>
<gene>
    <name evidence="9" type="ORF">SAMN05421852_11771</name>
</gene>
<dbReference type="InterPro" id="IPR016039">
    <property type="entry name" value="Thiolase-like"/>
</dbReference>
<dbReference type="GO" id="GO:0005886">
    <property type="term" value="C:plasma membrane"/>
    <property type="evidence" value="ECO:0007669"/>
    <property type="project" value="TreeGrafter"/>
</dbReference>
<dbReference type="Pfam" id="PF21089">
    <property type="entry name" value="PKS_DH_N"/>
    <property type="match status" value="1"/>
</dbReference>
<name>A0A1I3THW7_9BACL</name>
<dbReference type="Pfam" id="PF14765">
    <property type="entry name" value="PS-DH"/>
    <property type="match status" value="1"/>
</dbReference>
<feature type="active site" description="Proton acceptor; for dehydratase activity" evidence="6">
    <location>
        <position position="670"/>
    </location>
</feature>
<dbReference type="Proteomes" id="UP000199545">
    <property type="component" value="Unassembled WGS sequence"/>
</dbReference>
<organism evidence="9 10">
    <name type="scientific">Thermoflavimicrobium dichotomicum</name>
    <dbReference type="NCBI Taxonomy" id="46223"/>
    <lineage>
        <taxon>Bacteria</taxon>
        <taxon>Bacillati</taxon>
        <taxon>Bacillota</taxon>
        <taxon>Bacilli</taxon>
        <taxon>Bacillales</taxon>
        <taxon>Thermoactinomycetaceae</taxon>
        <taxon>Thermoflavimicrobium</taxon>
    </lineage>
</organism>
<dbReference type="Pfam" id="PF02801">
    <property type="entry name" value="Ketoacyl-synt_C"/>
    <property type="match status" value="1"/>
</dbReference>
<dbReference type="AlphaFoldDB" id="A0A1I3THW7"/>
<evidence type="ECO:0000313" key="10">
    <source>
        <dbReference type="Proteomes" id="UP000199545"/>
    </source>
</evidence>
<dbReference type="FunFam" id="3.40.47.10:FF:000019">
    <property type="entry name" value="Polyketide synthase type I"/>
    <property type="match status" value="1"/>
</dbReference>